<dbReference type="InterPro" id="IPR023214">
    <property type="entry name" value="HAD_sf"/>
</dbReference>
<reference evidence="2 3" key="1">
    <citation type="submission" date="2020-08" db="EMBL/GenBank/DDBJ databases">
        <title>Genomic Encyclopedia of Type Strains, Phase IV (KMG-IV): sequencing the most valuable type-strain genomes for metagenomic binning, comparative biology and taxonomic classification.</title>
        <authorList>
            <person name="Goeker M."/>
        </authorList>
    </citation>
    <scope>NUCLEOTIDE SEQUENCE [LARGE SCALE GENOMIC DNA]</scope>
    <source>
        <strain evidence="2 3">DSM 7051</strain>
    </source>
</reference>
<comment type="caution">
    <text evidence="2">The sequence shown here is derived from an EMBL/GenBank/DDBJ whole genome shotgun (WGS) entry which is preliminary data.</text>
</comment>
<gene>
    <name evidence="2" type="ORF">GGR00_004196</name>
</gene>
<dbReference type="AlphaFoldDB" id="A0A7X0FAZ6"/>
<dbReference type="RefSeq" id="WP_055978023.1">
    <property type="nucleotide sequence ID" value="NZ_BAABEG010000001.1"/>
</dbReference>
<dbReference type="CDD" id="cd07515">
    <property type="entry name" value="HAD-like"/>
    <property type="match status" value="1"/>
</dbReference>
<dbReference type="PANTHER" id="PTHR43316:SF8">
    <property type="entry name" value="HAD FAMILY HYDROLASE"/>
    <property type="match status" value="1"/>
</dbReference>
<dbReference type="GO" id="GO:0016787">
    <property type="term" value="F:hydrolase activity"/>
    <property type="evidence" value="ECO:0007669"/>
    <property type="project" value="UniProtKB-KW"/>
</dbReference>
<dbReference type="InterPro" id="IPR023198">
    <property type="entry name" value="PGP-like_dom2"/>
</dbReference>
<dbReference type="EMBL" id="JACHOU010000013">
    <property type="protein sequence ID" value="MBB6356388.1"/>
    <property type="molecule type" value="Genomic_DNA"/>
</dbReference>
<proteinExistence type="predicted"/>
<dbReference type="Gene3D" id="1.10.150.240">
    <property type="entry name" value="Putative phosphatase, domain 2"/>
    <property type="match status" value="1"/>
</dbReference>
<evidence type="ECO:0000256" key="1">
    <source>
        <dbReference type="ARBA" id="ARBA00022801"/>
    </source>
</evidence>
<sequence length="236" mass="26357">MTSISTRLTTIGFDADDTLWQNEQFFRMTERHFAELLAEHGEQDQLMSRLLEAEKRNLGTYGLGIKGFTLSMIETAIEVTQGLVPASVIEKILAAGREMLSHPIETLPHVQDTLETLAGSYRLVLITKGDLFDQERKLAQSGLGDFFDAVEIVSDKSRPTYERIFARHGDGPDRAMMVGNSLKSDVVPAIEAGSWGVYVPHDLTWVYEHVDEPTAAERFRKLPHLGELSELLKGLA</sequence>
<dbReference type="Gene3D" id="3.40.50.1000">
    <property type="entry name" value="HAD superfamily/HAD-like"/>
    <property type="match status" value="1"/>
</dbReference>
<dbReference type="SUPFAM" id="SSF56784">
    <property type="entry name" value="HAD-like"/>
    <property type="match status" value="1"/>
</dbReference>
<dbReference type="SFLD" id="SFLDS00003">
    <property type="entry name" value="Haloacid_Dehalogenase"/>
    <property type="match status" value="1"/>
</dbReference>
<dbReference type="SFLD" id="SFLDG01129">
    <property type="entry name" value="C1.5:_HAD__Beta-PGM__Phosphata"/>
    <property type="match status" value="1"/>
</dbReference>
<dbReference type="InterPro" id="IPR036412">
    <property type="entry name" value="HAD-like_sf"/>
</dbReference>
<dbReference type="NCBIfam" id="TIGR01549">
    <property type="entry name" value="HAD-SF-IA-v1"/>
    <property type="match status" value="1"/>
</dbReference>
<keyword evidence="1 2" id="KW-0378">Hydrolase</keyword>
<name>A0A7X0FAZ6_9HYPH</name>
<evidence type="ECO:0000313" key="3">
    <source>
        <dbReference type="Proteomes" id="UP000536262"/>
    </source>
</evidence>
<dbReference type="Pfam" id="PF00702">
    <property type="entry name" value="Hydrolase"/>
    <property type="match status" value="1"/>
</dbReference>
<accession>A0A7X0FAZ6</accession>
<dbReference type="Proteomes" id="UP000536262">
    <property type="component" value="Unassembled WGS sequence"/>
</dbReference>
<keyword evidence="3" id="KW-1185">Reference proteome</keyword>
<dbReference type="InterPro" id="IPR006439">
    <property type="entry name" value="HAD-SF_hydro_IA"/>
</dbReference>
<organism evidence="2 3">
    <name type="scientific">Aminobacter aganoensis</name>
    <dbReference type="NCBI Taxonomy" id="83264"/>
    <lineage>
        <taxon>Bacteria</taxon>
        <taxon>Pseudomonadati</taxon>
        <taxon>Pseudomonadota</taxon>
        <taxon>Alphaproteobacteria</taxon>
        <taxon>Hyphomicrobiales</taxon>
        <taxon>Phyllobacteriaceae</taxon>
        <taxon>Aminobacter</taxon>
    </lineage>
</organism>
<dbReference type="InterPro" id="IPR051540">
    <property type="entry name" value="S-2-haloacid_dehalogenase"/>
</dbReference>
<protein>
    <submittedName>
        <fullName evidence="2">Putative hydrolase of the HAD superfamily</fullName>
    </submittedName>
</protein>
<dbReference type="PANTHER" id="PTHR43316">
    <property type="entry name" value="HYDROLASE, HALOACID DELAHOGENASE-RELATED"/>
    <property type="match status" value="1"/>
</dbReference>
<evidence type="ECO:0000313" key="2">
    <source>
        <dbReference type="EMBL" id="MBB6356388.1"/>
    </source>
</evidence>